<dbReference type="EMBL" id="JAADJZ010000002">
    <property type="protein sequence ID" value="KAF2877520.1"/>
    <property type="molecule type" value="Genomic_DNA"/>
</dbReference>
<sequence length="56" mass="5969">MNRPGPSTQPLRNIPSSMFQNQQNSNPRGGPLGSNRLPNGKLGQNSPADVHSVMEG</sequence>
<organism evidence="2 3">
    <name type="scientific">Massariosphaeria phaeospora</name>
    <dbReference type="NCBI Taxonomy" id="100035"/>
    <lineage>
        <taxon>Eukaryota</taxon>
        <taxon>Fungi</taxon>
        <taxon>Dikarya</taxon>
        <taxon>Ascomycota</taxon>
        <taxon>Pezizomycotina</taxon>
        <taxon>Dothideomycetes</taxon>
        <taxon>Pleosporomycetidae</taxon>
        <taxon>Pleosporales</taxon>
        <taxon>Pleosporales incertae sedis</taxon>
        <taxon>Massariosphaeria</taxon>
    </lineage>
</organism>
<dbReference type="Proteomes" id="UP000481861">
    <property type="component" value="Unassembled WGS sequence"/>
</dbReference>
<evidence type="ECO:0000256" key="1">
    <source>
        <dbReference type="SAM" id="MobiDB-lite"/>
    </source>
</evidence>
<evidence type="ECO:0000313" key="3">
    <source>
        <dbReference type="Proteomes" id="UP000481861"/>
    </source>
</evidence>
<name>A0A7C8MD68_9PLEO</name>
<feature type="region of interest" description="Disordered" evidence="1">
    <location>
        <begin position="1"/>
        <end position="56"/>
    </location>
</feature>
<evidence type="ECO:0000313" key="2">
    <source>
        <dbReference type="EMBL" id="KAF2877520.1"/>
    </source>
</evidence>
<protein>
    <submittedName>
        <fullName evidence="2">Uncharacterized protein</fullName>
    </submittedName>
</protein>
<feature type="compositionally biased region" description="Polar residues" evidence="1">
    <location>
        <begin position="1"/>
        <end position="27"/>
    </location>
</feature>
<comment type="caution">
    <text evidence="2">The sequence shown here is derived from an EMBL/GenBank/DDBJ whole genome shotgun (WGS) entry which is preliminary data.</text>
</comment>
<reference evidence="2 3" key="1">
    <citation type="submission" date="2020-01" db="EMBL/GenBank/DDBJ databases">
        <authorList>
            <consortium name="DOE Joint Genome Institute"/>
            <person name="Haridas S."/>
            <person name="Albert R."/>
            <person name="Binder M."/>
            <person name="Bloem J."/>
            <person name="Labutti K."/>
            <person name="Salamov A."/>
            <person name="Andreopoulos B."/>
            <person name="Baker S.E."/>
            <person name="Barry K."/>
            <person name="Bills G."/>
            <person name="Bluhm B.H."/>
            <person name="Cannon C."/>
            <person name="Castanera R."/>
            <person name="Culley D.E."/>
            <person name="Daum C."/>
            <person name="Ezra D."/>
            <person name="Gonzalez J.B."/>
            <person name="Henrissat B."/>
            <person name="Kuo A."/>
            <person name="Liang C."/>
            <person name="Lipzen A."/>
            <person name="Lutzoni F."/>
            <person name="Magnuson J."/>
            <person name="Mondo S."/>
            <person name="Nolan M."/>
            <person name="Ohm R."/>
            <person name="Pangilinan J."/>
            <person name="Park H.-J.H."/>
            <person name="Ramirez L."/>
            <person name="Alfaro M."/>
            <person name="Sun H."/>
            <person name="Tritt A."/>
            <person name="Yoshinaga Y."/>
            <person name="Zwiers L.-H.L."/>
            <person name="Turgeon B.G."/>
            <person name="Goodwin S.B."/>
            <person name="Spatafora J.W."/>
            <person name="Crous P.W."/>
            <person name="Grigoriev I.V."/>
        </authorList>
    </citation>
    <scope>NUCLEOTIDE SEQUENCE [LARGE SCALE GENOMIC DNA]</scope>
    <source>
        <strain evidence="2 3">CBS 611.86</strain>
    </source>
</reference>
<proteinExistence type="predicted"/>
<dbReference type="AlphaFoldDB" id="A0A7C8MD68"/>
<accession>A0A7C8MD68</accession>
<gene>
    <name evidence="2" type="ORF">BDV95DRAFT_559459</name>
</gene>
<keyword evidence="3" id="KW-1185">Reference proteome</keyword>